<dbReference type="PANTHER" id="PTHR45527">
    <property type="entry name" value="NONRIBOSOMAL PEPTIDE SYNTHETASE"/>
    <property type="match status" value="1"/>
</dbReference>
<dbReference type="PROSITE" id="PS50075">
    <property type="entry name" value="CARRIER"/>
    <property type="match status" value="3"/>
</dbReference>
<dbReference type="GO" id="GO:0009366">
    <property type="term" value="C:enterobactin synthetase complex"/>
    <property type="evidence" value="ECO:0007669"/>
    <property type="project" value="TreeGrafter"/>
</dbReference>
<dbReference type="Pfam" id="PF00550">
    <property type="entry name" value="PP-binding"/>
    <property type="match status" value="3"/>
</dbReference>
<sequence>MESRAVHHQATGRPGTLALTSAQREVWAATRINPDDPAFSIGWTVDFLDVSAADVDRLCAAIDTVVRAAETLHVVIESDGGEVYQRMVDPPEQVVSRVRCDDDTARREIEADLDVVRSLDGILFTQRIFEFGDGRVRWYQGYHHIVTDAYAVRALTRAVATVYDGGPVPTWSLRALVDDDVEYQSSAQAVRDREMMDVVYDRIDEMSRLADRTRESAERHRGADTDGSDIICAGFALDDPTGVLTEHPRTLAAALAVYVHRAGAYATPSLSMAVHNRTGTVPRRELGMMSRSHPLAVGVAPTDRLTDVRTALDPALDLLREHGRAVHRPMPGVSANLMFWPTPILFGGQQVRLRGVRLGPVHDVDVAVEHEPGLGTLVDVRGPAGTAELHRDRLRRFLAQVGPSTRAHTPDILGDTEYDRIVRDFNDSAEPTVERTVPEMFAEAVADNPDAVALVDGVRSLTYTELDVRVRQLAVALLTRGLRPERTVGIGIGRSMEAVVAALAVMTAGGAFVPLDPAWPTSRRRDVAQTSAMTHQLVGSVGDVDTLELDGVDTLVADLDDWDHDDGTAELSAVSIRGDSLAYVMFTSGSTGKPKGAMIRHEAICARIAWQIDTVLDFGTTDAALFKAPLSFDISVNEFLLPLLSGGRVVIAAPGEERDPHRLLDLIEQQQVTFVYLVSSMLDVLLDIDDGSGHLGGLRHVWCGGEVLTPSLFDRFRRQLSTTLYHGYGPAEATIGVSHVIYRDTAERIATSIGRPNPNTELYVLDDNLRPLPVGVRGELYAAGYLLGRGYVGAPGLTASRFIANPFGAPGTRLYRTGDRAAWTADGTLEFGGRTDNQVKIRGMRLELDEVEAVIADHPAVRHCAVTVRRNTAGVDHLAAYVIPTAGARLDAADLRGWAHDRLPDYMVPAGVGIVDTFPLTANGKLDRRALPEPDALNLGTHRDPSTPHENAVCAVMADILGAERVGAEDDFFDHGGDSILGIRLAESLSRRFGRRVPVGVVFTHRTPTELAAWSERHGVLSTELMVAEDPAGPVTPVDPDPLDGDPEPSDAQRRMLLLHRLAPESPTYTVPLVWHFGPEHGPDPRTLELALHDICARQDILRTVYPDLHHPMVVPSDDVPALLTVCTAPPAPESIVFDLRTDIPVHAWWCADKGTLTIAFAHVAVDDHSEGVFRAELAEAYAARQHGQPAPREPLRISYAAHTRRSRARLGRIDDDGSPAARSAAYWRGALAEAPAAPIGDPSRIGTAGATIDVTVPDDLAHALYRTVRGTSTSMFMLTHAATALAVSAMTGADDIVVAAPVSLRTHADLDAVMGCLLNTLMLRTTLGGDPTVSELLSRIGSADLDAYDHRDLAYEDVLDVVGLTAAQLPQVMAIYLPHGVGDGDLRLGAGVGARAEATTGTAKFPLTFTLIDSGESIRGTVEYATGVLDADMAHRYVDCFVAALHTLSGDPEARESRWSLTGPGERDTVDDFARGPHRPEPEVTLTDLVTAGLRIDPSTTAVRVDGVGYSAGRLDADADTLADALTRHGVGVESVVGVYVPRSYELIVSLVAIHRAGAAYLPLDASSPDDRLRYVVDDARPQVVLATGRTPFDDVTIIDPTVPAGSRDHRPAGVHDPVERATATGDNAAYVIYTSGSTGRPKGTVVSHRSAANRLLWMRDRYRVAPDDRIVQKTPAGFDVSVWEFFLPLLTGACLVVAEPEAHTDPDRIRDLIDTEGATIVHFVPSMLDAYLTAVAHTTDHPTLRLIACSGEALGAGTAMRTLTGFPAAELVNLYGPTEAAVDVTAYRVTEQTTSPVPIGAPIDNTTAHVLDHALRPVPIGAPGDLYLGGIQLARGYPGSPALTATRFVADPLSDGGARLYRTGDRACWDSRGDLVYLGRDDDQVKINGQRVELGEITEALIGLDGVDTAAVIARDGVLIGYVVGTPPNGHPDWTDTLRDHLAVTLPRHMVPTHLIHLTALPTTANGKLDRRSLPAPTVTDDDEPAREGTETVIAEIFRDVLGAATVGRDRSIIEMGAHSLTAIRILTRLRQQFDVRIPLGHFITDPTIAAAARHIDAVTADEGATPVHTDEQPSTRGQLSSGQLRMWADSVTRGPDPTYNIPLVWRHSLGTDSDDVTDVLDRALRDVVERHEILRTIYPAVEGRPTTRVIDTPEQIVETSAETAEHLVRIPFRLDRDLPVRGFVTDTHVVVVIHHIAFDEWSRSIFEADLRTAFAARSSGDTPTWPAPAPQFAEVAPIDDEDPAAIEAACRAVAGLPESTDLPVDRSRPDGFAAPRPGGVIDGVLDRSATAALRRVAAGAEATMAMTTATLAAAAVHAVGAGDDLALGAPVSLRDRPGSDSAIGYFLNSLVLRVGLDGHPTFDTLLSRMRSATIGAFDLAHVPFDRIVAATAADRAPGASPLFDVMVVHQNAADDTATSVFGDSRIVPETITTATAKFDLLVEFTENPDTGTIGISVEYGADVFDRDTVAGLVDRLVRIAGQVGGAPTTSLAELDTLDADETDRLREWNDTAVPTDSATLVDLLDAQVRATPDACAVRDGESSLTFAELAARSTALAGRLCGLGAVPDRVVGVCLSRSVDLLVALMGVVRSGAAYLPLDPDYPAERLRFTADDARPVAVVAQRDMVGFLPADVPVIDAVSTTHSPVATIAPSPDDLAYVIYTSGSTGRPKGVGNTHRALVSHLRWMQREYTLDADDVVLQKTPAGFDVSVWEFFLAATVGACTVMAEPGGQRDPGYLHRTIRENRVTTIHFVPPMLEALLAATDLSECGSLRRIICSGEALPADVARATRRALPGVRLDNLYGPTEAAIDVTRHTVGTDPGAIVPIGGPVDNTGLRVLDRELRDVPVGVAGELYLTGTQLARGYHRRPGLTAARFVADPRSTSGGRMYRTGDVARWNRRGEVEYLGRSDDQVKIRGQRIELGEISASIVAACPAVDQAVAVVRDGRIIAYTVGSAASDEVLASIGGRLPEHMLPSVVVPLTSLPLSPNGKLDRRALPQPAPVQPSESRPATEAERRLLEVLDRELGLTMGPTDDFFRHGGDSISAVLWAAKSASAGFSFGIRDVFEQRTPAALAERFAPTPRRRTDATDSTDTPVAVPPPVQAARKSRTPEQTFRAQVAADGVADTVDLESVETALREQHEGLRLAVDTRRRTLWRARLVPPPIPAAEPLDWAAGRGYSIDLTTTDGGDRVIEVAVHSHIGDQHAADDLARAALALIRGADRSSVALHHMPTSEGAEQHA</sequence>
<dbReference type="InterPro" id="IPR045851">
    <property type="entry name" value="AMP-bd_C_sf"/>
</dbReference>
<dbReference type="InterPro" id="IPR023213">
    <property type="entry name" value="CAT-like_dom_sf"/>
</dbReference>
<dbReference type="PROSITE" id="PS00012">
    <property type="entry name" value="PHOSPHOPANTETHEINE"/>
    <property type="match status" value="1"/>
</dbReference>
<dbReference type="InterPro" id="IPR020845">
    <property type="entry name" value="AMP-binding_CS"/>
</dbReference>
<keyword evidence="7" id="KW-1185">Reference proteome</keyword>
<feature type="region of interest" description="Disordered" evidence="4">
    <location>
        <begin position="1031"/>
        <end position="1050"/>
    </location>
</feature>
<dbReference type="SUPFAM" id="SSF47336">
    <property type="entry name" value="ACP-like"/>
    <property type="match status" value="3"/>
</dbReference>
<dbReference type="GO" id="GO:0009239">
    <property type="term" value="P:enterobactin biosynthetic process"/>
    <property type="evidence" value="ECO:0007669"/>
    <property type="project" value="TreeGrafter"/>
</dbReference>
<dbReference type="NCBIfam" id="TIGR01733">
    <property type="entry name" value="AA-adenyl-dom"/>
    <property type="match status" value="3"/>
</dbReference>
<dbReference type="Pfam" id="PF00668">
    <property type="entry name" value="Condensation"/>
    <property type="match status" value="3"/>
</dbReference>
<dbReference type="GO" id="GO:0043041">
    <property type="term" value="P:amino acid activation for nonribosomal peptide biosynthetic process"/>
    <property type="evidence" value="ECO:0007669"/>
    <property type="project" value="TreeGrafter"/>
</dbReference>
<feature type="compositionally biased region" description="Basic and acidic residues" evidence="4">
    <location>
        <begin position="1466"/>
        <end position="1482"/>
    </location>
</feature>
<evidence type="ECO:0000256" key="1">
    <source>
        <dbReference type="ARBA" id="ARBA00001957"/>
    </source>
</evidence>
<dbReference type="FunFam" id="3.40.50.12780:FF:000012">
    <property type="entry name" value="Non-ribosomal peptide synthetase"/>
    <property type="match status" value="3"/>
</dbReference>
<dbReference type="InterPro" id="IPR000873">
    <property type="entry name" value="AMP-dep_synth/lig_dom"/>
</dbReference>
<dbReference type="Gene3D" id="3.30.559.10">
    <property type="entry name" value="Chloramphenicol acetyltransferase-like domain"/>
    <property type="match status" value="3"/>
</dbReference>
<dbReference type="InterPro" id="IPR036736">
    <property type="entry name" value="ACP-like_sf"/>
</dbReference>
<dbReference type="CDD" id="cd05930">
    <property type="entry name" value="A_NRPS"/>
    <property type="match status" value="1"/>
</dbReference>
<dbReference type="SUPFAM" id="SSF56801">
    <property type="entry name" value="Acetyl-CoA synthetase-like"/>
    <property type="match status" value="3"/>
</dbReference>
<dbReference type="InterPro" id="IPR009081">
    <property type="entry name" value="PP-bd_ACP"/>
</dbReference>
<evidence type="ECO:0000256" key="2">
    <source>
        <dbReference type="ARBA" id="ARBA00022450"/>
    </source>
</evidence>
<dbReference type="GO" id="GO:0008610">
    <property type="term" value="P:lipid biosynthetic process"/>
    <property type="evidence" value="ECO:0007669"/>
    <property type="project" value="UniProtKB-ARBA"/>
</dbReference>
<dbReference type="GO" id="GO:0031177">
    <property type="term" value="F:phosphopantetheine binding"/>
    <property type="evidence" value="ECO:0007669"/>
    <property type="project" value="InterPro"/>
</dbReference>
<evidence type="ECO:0000256" key="4">
    <source>
        <dbReference type="SAM" id="MobiDB-lite"/>
    </source>
</evidence>
<feature type="domain" description="Carrier" evidence="5">
    <location>
        <begin position="944"/>
        <end position="1019"/>
    </location>
</feature>
<dbReference type="RefSeq" id="WP_159441806.1">
    <property type="nucleotide sequence ID" value="NZ_FTNT01000001.1"/>
</dbReference>
<dbReference type="Gene3D" id="3.30.559.30">
    <property type="entry name" value="Nonribosomal peptide synthetase, condensation domain"/>
    <property type="match status" value="2"/>
</dbReference>
<gene>
    <name evidence="6" type="ORF">SAMN05445060_0095</name>
</gene>
<dbReference type="FunFam" id="3.40.50.980:FF:000002">
    <property type="entry name" value="Enterobactin synthetase component F"/>
    <property type="match status" value="2"/>
</dbReference>
<proteinExistence type="predicted"/>
<dbReference type="PANTHER" id="PTHR45527:SF1">
    <property type="entry name" value="FATTY ACID SYNTHASE"/>
    <property type="match status" value="1"/>
</dbReference>
<dbReference type="InterPro" id="IPR025110">
    <property type="entry name" value="AMP-bd_C"/>
</dbReference>
<feature type="region of interest" description="Disordered" evidence="4">
    <location>
        <begin position="1455"/>
        <end position="1482"/>
    </location>
</feature>
<feature type="region of interest" description="Disordered" evidence="4">
    <location>
        <begin position="3083"/>
        <end position="3114"/>
    </location>
</feature>
<dbReference type="UniPathway" id="UPA00011"/>
<dbReference type="EMBL" id="FTNT01000001">
    <property type="protein sequence ID" value="SIR62236.1"/>
    <property type="molecule type" value="Genomic_DNA"/>
</dbReference>
<dbReference type="InterPro" id="IPR010071">
    <property type="entry name" value="AA_adenyl_dom"/>
</dbReference>
<dbReference type="Gene3D" id="3.40.50.980">
    <property type="match status" value="4"/>
</dbReference>
<dbReference type="SUPFAM" id="SSF52777">
    <property type="entry name" value="CoA-dependent acyltransferases"/>
    <property type="match status" value="5"/>
</dbReference>
<dbReference type="InterPro" id="IPR020806">
    <property type="entry name" value="PKS_PP-bd"/>
</dbReference>
<dbReference type="NCBIfam" id="NF003417">
    <property type="entry name" value="PRK04813.1"/>
    <property type="match status" value="3"/>
</dbReference>
<dbReference type="SMART" id="SM00823">
    <property type="entry name" value="PKS_PP"/>
    <property type="match status" value="3"/>
</dbReference>
<dbReference type="Gene3D" id="2.30.38.10">
    <property type="entry name" value="Luciferase, Domain 3"/>
    <property type="match status" value="2"/>
</dbReference>
<dbReference type="Gene3D" id="3.40.50.12780">
    <property type="entry name" value="N-terminal domain of ligase-like"/>
    <property type="match status" value="1"/>
</dbReference>
<protein>
    <submittedName>
        <fullName evidence="6">Amino acid adenylation domain-containing protein</fullName>
    </submittedName>
</protein>
<dbReference type="STRING" id="1344003.SAMN05445060_0095"/>
<dbReference type="CDD" id="cd17646">
    <property type="entry name" value="A_NRPS_AB3403-like"/>
    <property type="match status" value="1"/>
</dbReference>
<evidence type="ECO:0000313" key="6">
    <source>
        <dbReference type="EMBL" id="SIR62236.1"/>
    </source>
</evidence>
<dbReference type="Gene3D" id="1.10.1200.10">
    <property type="entry name" value="ACP-like"/>
    <property type="match status" value="3"/>
</dbReference>
<keyword evidence="2" id="KW-0596">Phosphopantetheine</keyword>
<dbReference type="Proteomes" id="UP000186218">
    <property type="component" value="Unassembled WGS sequence"/>
</dbReference>
<evidence type="ECO:0000256" key="3">
    <source>
        <dbReference type="ARBA" id="ARBA00022553"/>
    </source>
</evidence>
<feature type="region of interest" description="Disordered" evidence="4">
    <location>
        <begin position="2992"/>
        <end position="3015"/>
    </location>
</feature>
<organism evidence="6 7">
    <name type="scientific">Williamsia sterculiae</name>
    <dbReference type="NCBI Taxonomy" id="1344003"/>
    <lineage>
        <taxon>Bacteria</taxon>
        <taxon>Bacillati</taxon>
        <taxon>Actinomycetota</taxon>
        <taxon>Actinomycetes</taxon>
        <taxon>Mycobacteriales</taxon>
        <taxon>Nocardiaceae</taxon>
        <taxon>Williamsia</taxon>
    </lineage>
</organism>
<feature type="domain" description="Carrier" evidence="5">
    <location>
        <begin position="3011"/>
        <end position="3084"/>
    </location>
</feature>
<dbReference type="InterPro" id="IPR042099">
    <property type="entry name" value="ANL_N_sf"/>
</dbReference>
<accession>A0A1N7CF53</accession>
<dbReference type="GO" id="GO:0047527">
    <property type="term" value="F:2,3-dihydroxybenzoate-serine ligase activity"/>
    <property type="evidence" value="ECO:0007669"/>
    <property type="project" value="TreeGrafter"/>
</dbReference>
<evidence type="ECO:0000259" key="5">
    <source>
        <dbReference type="PROSITE" id="PS50075"/>
    </source>
</evidence>
<comment type="cofactor">
    <cofactor evidence="1">
        <name>pantetheine 4'-phosphate</name>
        <dbReference type="ChEBI" id="CHEBI:47942"/>
    </cofactor>
</comment>
<evidence type="ECO:0000313" key="7">
    <source>
        <dbReference type="Proteomes" id="UP000186218"/>
    </source>
</evidence>
<dbReference type="GO" id="GO:0005829">
    <property type="term" value="C:cytosol"/>
    <property type="evidence" value="ECO:0007669"/>
    <property type="project" value="TreeGrafter"/>
</dbReference>
<keyword evidence="3" id="KW-0597">Phosphoprotein</keyword>
<dbReference type="OrthoDB" id="2472181at2"/>
<dbReference type="PROSITE" id="PS00455">
    <property type="entry name" value="AMP_BINDING"/>
    <property type="match status" value="3"/>
</dbReference>
<dbReference type="Pfam" id="PF13193">
    <property type="entry name" value="AMP-binding_C"/>
    <property type="match status" value="2"/>
</dbReference>
<dbReference type="Gene3D" id="3.30.300.30">
    <property type="match status" value="3"/>
</dbReference>
<name>A0A1N7CF53_9NOCA</name>
<reference evidence="6 7" key="1">
    <citation type="submission" date="2017-01" db="EMBL/GenBank/DDBJ databases">
        <authorList>
            <person name="Mah S.A."/>
            <person name="Swanson W.J."/>
            <person name="Moy G.W."/>
            <person name="Vacquier V.D."/>
        </authorList>
    </citation>
    <scope>NUCLEOTIDE SEQUENCE [LARGE SCALE GENOMIC DNA]</scope>
    <source>
        <strain evidence="6 7">CPCC 203464</strain>
    </source>
</reference>
<dbReference type="InterPro" id="IPR001242">
    <property type="entry name" value="Condensation_dom"/>
</dbReference>
<dbReference type="InterPro" id="IPR006162">
    <property type="entry name" value="Ppantetheine_attach_site"/>
</dbReference>
<feature type="domain" description="Carrier" evidence="5">
    <location>
        <begin position="1987"/>
        <end position="2062"/>
    </location>
</feature>
<dbReference type="Pfam" id="PF00501">
    <property type="entry name" value="AMP-binding"/>
    <property type="match status" value="3"/>
</dbReference>